<dbReference type="PANTHER" id="PTHR46579:SF1">
    <property type="entry name" value="F5_8 TYPE C DOMAIN-CONTAINING PROTEIN"/>
    <property type="match status" value="1"/>
</dbReference>
<dbReference type="Proteomes" id="UP001159427">
    <property type="component" value="Unassembled WGS sequence"/>
</dbReference>
<sequence>MFLNNEEYYQADICMANYTDEFTRCGNQIPYIHYRMKSIKSQTMKGNLMFSFYCIFKSDCGLCEEPGETARSGNGFSHVYCMSHESQNHEWPCKSAYQSPLMIIAQRSIISASTVQGVKGVAMLSYLPNFNIINGIPVDYMHGVLLGVTKSLLNFWFCSKYSQDEWYCGNRVSDIDKMLMKIKLRNNITRTPRSIEHHRKYWKGITCPSVSSGMDLWAFSRFSYEDANGKLRKLFHRTQHVEMQIVAAASLTTKRPTLANRVPENSRAQSVYRRLRNTCPLSM</sequence>
<accession>A0ABN8S703</accession>
<proteinExistence type="predicted"/>
<comment type="caution">
    <text evidence="1">The sequence shown here is derived from an EMBL/GenBank/DDBJ whole genome shotgun (WGS) entry which is preliminary data.</text>
</comment>
<gene>
    <name evidence="1" type="ORF">PEVE_00016170</name>
</gene>
<dbReference type="PANTHER" id="PTHR46579">
    <property type="entry name" value="F5/8 TYPE C DOMAIN-CONTAINING PROTEIN-RELATED"/>
    <property type="match status" value="1"/>
</dbReference>
<organism evidence="1 2">
    <name type="scientific">Porites evermanni</name>
    <dbReference type="NCBI Taxonomy" id="104178"/>
    <lineage>
        <taxon>Eukaryota</taxon>
        <taxon>Metazoa</taxon>
        <taxon>Cnidaria</taxon>
        <taxon>Anthozoa</taxon>
        <taxon>Hexacorallia</taxon>
        <taxon>Scleractinia</taxon>
        <taxon>Fungiina</taxon>
        <taxon>Poritidae</taxon>
        <taxon>Porites</taxon>
    </lineage>
</organism>
<name>A0ABN8S703_9CNID</name>
<protein>
    <submittedName>
        <fullName evidence="1">Uncharacterized protein</fullName>
    </submittedName>
</protein>
<evidence type="ECO:0000313" key="1">
    <source>
        <dbReference type="EMBL" id="CAH3185508.1"/>
    </source>
</evidence>
<feature type="non-terminal residue" evidence="1">
    <location>
        <position position="283"/>
    </location>
</feature>
<evidence type="ECO:0000313" key="2">
    <source>
        <dbReference type="Proteomes" id="UP001159427"/>
    </source>
</evidence>
<keyword evidence="2" id="KW-1185">Reference proteome</keyword>
<reference evidence="1 2" key="1">
    <citation type="submission" date="2022-05" db="EMBL/GenBank/DDBJ databases">
        <authorList>
            <consortium name="Genoscope - CEA"/>
            <person name="William W."/>
        </authorList>
    </citation>
    <scope>NUCLEOTIDE SEQUENCE [LARGE SCALE GENOMIC DNA]</scope>
</reference>
<dbReference type="EMBL" id="CALNXI010002262">
    <property type="protein sequence ID" value="CAH3185508.1"/>
    <property type="molecule type" value="Genomic_DNA"/>
</dbReference>